<name>A0AAN8GDV3_9TELE</name>
<keyword evidence="3" id="KW-1185">Reference proteome</keyword>
<organism evidence="2 3">
    <name type="scientific">Champsocephalus esox</name>
    <name type="common">pike icefish</name>
    <dbReference type="NCBI Taxonomy" id="159716"/>
    <lineage>
        <taxon>Eukaryota</taxon>
        <taxon>Metazoa</taxon>
        <taxon>Chordata</taxon>
        <taxon>Craniata</taxon>
        <taxon>Vertebrata</taxon>
        <taxon>Euteleostomi</taxon>
        <taxon>Actinopterygii</taxon>
        <taxon>Neopterygii</taxon>
        <taxon>Teleostei</taxon>
        <taxon>Neoteleostei</taxon>
        <taxon>Acanthomorphata</taxon>
        <taxon>Eupercaria</taxon>
        <taxon>Perciformes</taxon>
        <taxon>Notothenioidei</taxon>
        <taxon>Channichthyidae</taxon>
        <taxon>Champsocephalus</taxon>
    </lineage>
</organism>
<gene>
    <name evidence="2" type="ORF">CesoFtcFv8_026436</name>
</gene>
<evidence type="ECO:0000313" key="3">
    <source>
        <dbReference type="Proteomes" id="UP001335648"/>
    </source>
</evidence>
<dbReference type="Proteomes" id="UP001335648">
    <property type="component" value="Unassembled WGS sequence"/>
</dbReference>
<comment type="caution">
    <text evidence="2">The sequence shown here is derived from an EMBL/GenBank/DDBJ whole genome shotgun (WGS) entry which is preliminary data.</text>
</comment>
<accession>A0AAN8GDV3</accession>
<reference evidence="2 3" key="1">
    <citation type="journal article" date="2023" name="Mol. Biol. Evol.">
        <title>Genomics of Secondarily Temperate Adaptation in the Only Non-Antarctic Icefish.</title>
        <authorList>
            <person name="Rivera-Colon A.G."/>
            <person name="Rayamajhi N."/>
            <person name="Minhas B.F."/>
            <person name="Madrigal G."/>
            <person name="Bilyk K.T."/>
            <person name="Yoon V."/>
            <person name="Hune M."/>
            <person name="Gregory S."/>
            <person name="Cheng C.H.C."/>
            <person name="Catchen J.M."/>
        </authorList>
    </citation>
    <scope>NUCLEOTIDE SEQUENCE [LARGE SCALE GENOMIC DNA]</scope>
    <source>
        <strain evidence="2">JC2023a</strain>
    </source>
</reference>
<feature type="compositionally biased region" description="Basic and acidic residues" evidence="1">
    <location>
        <begin position="1"/>
        <end position="16"/>
    </location>
</feature>
<protein>
    <submittedName>
        <fullName evidence="2">Uncharacterized protein</fullName>
    </submittedName>
</protein>
<dbReference type="AlphaFoldDB" id="A0AAN8GDV3"/>
<feature type="region of interest" description="Disordered" evidence="1">
    <location>
        <begin position="1"/>
        <end position="26"/>
    </location>
</feature>
<evidence type="ECO:0000256" key="1">
    <source>
        <dbReference type="SAM" id="MobiDB-lite"/>
    </source>
</evidence>
<proteinExistence type="predicted"/>
<dbReference type="EMBL" id="JAULUE010002067">
    <property type="protein sequence ID" value="KAK5877163.1"/>
    <property type="molecule type" value="Genomic_DNA"/>
</dbReference>
<evidence type="ECO:0000313" key="2">
    <source>
        <dbReference type="EMBL" id="KAK5877163.1"/>
    </source>
</evidence>
<sequence length="69" mass="7554">MKRGLMRREEKQRGGEGEASDAELQRAAGLRSEHLFVSPVTHECGTSWTRAATGCPCRGAVFCRTSLIC</sequence>